<protein>
    <submittedName>
        <fullName evidence="1">Uncharacterized protein</fullName>
    </submittedName>
</protein>
<reference evidence="1 2" key="1">
    <citation type="journal article" date="2012" name="J. Virol.">
        <title>Complete Genome Sequence of a Novel Marine Siphovirus, pVp-1, Infecting Vibrio parahaemolyticus.</title>
        <authorList>
            <person name="Kim J.H."/>
            <person name="Jun J.W."/>
            <person name="Choresca C.H."/>
            <person name="Shin S.P."/>
            <person name="Han J.E."/>
            <person name="Park S.C."/>
        </authorList>
    </citation>
    <scope>NUCLEOTIDE SEQUENCE [LARGE SCALE GENOMIC DNA]</scope>
</reference>
<dbReference type="EMBL" id="JQ340389">
    <property type="protein sequence ID" value="AFB83977.1"/>
    <property type="molecule type" value="Genomic_DNA"/>
</dbReference>
<proteinExistence type="predicted"/>
<evidence type="ECO:0000313" key="1">
    <source>
        <dbReference type="EMBL" id="AFB83977.1"/>
    </source>
</evidence>
<evidence type="ECO:0000313" key="2">
    <source>
        <dbReference type="Proteomes" id="UP000007520"/>
    </source>
</evidence>
<dbReference type="GeneID" id="14013386"/>
<dbReference type="KEGG" id="vg:14013386"/>
<keyword evidence="2" id="KW-1185">Reference proteome</keyword>
<dbReference type="RefSeq" id="YP_007007943.1">
    <property type="nucleotide sequence ID" value="NC_019529.1"/>
</dbReference>
<gene>
    <name evidence="1" type="ORF">pVp-1_0120</name>
</gene>
<organism evidence="1 2">
    <name type="scientific">Vibrio phage pVp-1</name>
    <dbReference type="NCBI Taxonomy" id="1150989"/>
    <lineage>
        <taxon>Viruses</taxon>
        <taxon>Duplodnaviria</taxon>
        <taxon>Heunggongvirae</taxon>
        <taxon>Uroviricota</taxon>
        <taxon>Caudoviricetes</taxon>
        <taxon>Demerecviridae</taxon>
        <taxon>Ermolyevavirinae</taxon>
        <taxon>Vipunavirus</taxon>
        <taxon>Vipunavirus pVp1</taxon>
    </lineage>
</organism>
<accession>H6WXL1</accession>
<sequence length="74" mass="8767">MKILRNVRGKYVIKTIDQTDDYEGWEIYNGYGDYVKITIWLKHNTFEVYGEDDVLVGKEDIPLDKLEDLLEIIL</sequence>
<name>H6WXL1_9CAUD</name>
<dbReference type="Proteomes" id="UP000007520">
    <property type="component" value="Segment"/>
</dbReference>